<protein>
    <submittedName>
        <fullName evidence="4">GNAT family N-acetyltransferase</fullName>
    </submittedName>
</protein>
<dbReference type="Gene3D" id="3.90.70.10">
    <property type="entry name" value="Cysteine proteinases"/>
    <property type="match status" value="1"/>
</dbReference>
<dbReference type="Pfam" id="PF11814">
    <property type="entry name" value="DUF3335"/>
    <property type="match status" value="1"/>
</dbReference>
<accession>A0A552X4Q6</accession>
<evidence type="ECO:0000259" key="3">
    <source>
        <dbReference type="PROSITE" id="PS51186"/>
    </source>
</evidence>
<dbReference type="InterPro" id="IPR050832">
    <property type="entry name" value="Bact_Acetyltransf"/>
</dbReference>
<proteinExistence type="predicted"/>
<evidence type="ECO:0000313" key="5">
    <source>
        <dbReference type="Proteomes" id="UP000320359"/>
    </source>
</evidence>
<keyword evidence="5" id="KW-1185">Reference proteome</keyword>
<evidence type="ECO:0000313" key="4">
    <source>
        <dbReference type="EMBL" id="TRW50002.1"/>
    </source>
</evidence>
<feature type="domain" description="N-acetyltransferase" evidence="3">
    <location>
        <begin position="19"/>
        <end position="166"/>
    </location>
</feature>
<name>A0A552X4Q6_9GAMM</name>
<dbReference type="Proteomes" id="UP000320359">
    <property type="component" value="Unassembled WGS sequence"/>
</dbReference>
<dbReference type="AlphaFoldDB" id="A0A552X4Q6"/>
<dbReference type="InterPro" id="IPR016181">
    <property type="entry name" value="Acyl_CoA_acyltransferase"/>
</dbReference>
<dbReference type="InterPro" id="IPR021770">
    <property type="entry name" value="DUF3335"/>
</dbReference>
<dbReference type="Pfam" id="PF00583">
    <property type="entry name" value="Acetyltransf_1"/>
    <property type="match status" value="1"/>
</dbReference>
<dbReference type="PROSITE" id="PS51186">
    <property type="entry name" value="GNAT"/>
    <property type="match status" value="1"/>
</dbReference>
<keyword evidence="2" id="KW-0012">Acyltransferase</keyword>
<organism evidence="4 5">
    <name type="scientific">Aliidiomarina halalkaliphila</name>
    <dbReference type="NCBI Taxonomy" id="2593535"/>
    <lineage>
        <taxon>Bacteria</taxon>
        <taxon>Pseudomonadati</taxon>
        <taxon>Pseudomonadota</taxon>
        <taxon>Gammaproteobacteria</taxon>
        <taxon>Alteromonadales</taxon>
        <taxon>Idiomarinaceae</taxon>
        <taxon>Aliidiomarina</taxon>
    </lineage>
</organism>
<dbReference type="CDD" id="cd04301">
    <property type="entry name" value="NAT_SF"/>
    <property type="match status" value="1"/>
</dbReference>
<comment type="caution">
    <text evidence="4">The sequence shown here is derived from an EMBL/GenBank/DDBJ whole genome shotgun (WGS) entry which is preliminary data.</text>
</comment>
<sequence length="398" mass="45188">MANSSQFGTAKKTDSVPTAVIKLATADHLDDLLRIDKACFPYDAMSRRSFRRFVQHEHGHMVVLENATGQALGYAILLFRQATKLCRLYSFAVLPEAQGEGYGQQLMDYCIDQARAENCLFLRSEVRADQQRAVSFFERFGFVQLGLRTDYYDDHADALVFQKQLHYFDSAKVPRLVPLLTQSTEFTCGPASLLMALAWFDRAVANPQHEELEIWREATTIYMTSGHGGCGPHGLARAAIRRGLEAQVYVSKPGPVLLDSVRNEQKRNVMMRIQEADIAALKAAGVRIHHRDYALSRLEKDLNAGKLVIALISTWQFDRQRAPHWVLLTAVDNEYVYLNDPDDDLLPWQTITERQYLPIPRAIFEKAFSYGSSRLRAAVVLSHPRPTPMYDHPQTTKK</sequence>
<dbReference type="InterPro" id="IPR000182">
    <property type="entry name" value="GNAT_dom"/>
</dbReference>
<evidence type="ECO:0000256" key="2">
    <source>
        <dbReference type="ARBA" id="ARBA00023315"/>
    </source>
</evidence>
<dbReference type="SUPFAM" id="SSF55729">
    <property type="entry name" value="Acyl-CoA N-acyltransferases (Nat)"/>
    <property type="match status" value="1"/>
</dbReference>
<dbReference type="PANTHER" id="PTHR43877">
    <property type="entry name" value="AMINOALKYLPHOSPHONATE N-ACETYLTRANSFERASE-RELATED-RELATED"/>
    <property type="match status" value="1"/>
</dbReference>
<dbReference type="OrthoDB" id="27442at2"/>
<reference evidence="4 5" key="1">
    <citation type="submission" date="2019-07" db="EMBL/GenBank/DDBJ databases">
        <authorList>
            <person name="Yang M."/>
            <person name="Zhao D."/>
            <person name="Xiang H."/>
        </authorList>
    </citation>
    <scope>NUCLEOTIDE SEQUENCE [LARGE SCALE GENOMIC DNA]</scope>
    <source>
        <strain evidence="4 5">IM1326</strain>
    </source>
</reference>
<dbReference type="Gene3D" id="3.40.630.30">
    <property type="match status" value="1"/>
</dbReference>
<dbReference type="RefSeq" id="WP_143234526.1">
    <property type="nucleotide sequence ID" value="NZ_VJWL01000001.1"/>
</dbReference>
<evidence type="ECO:0000256" key="1">
    <source>
        <dbReference type="ARBA" id="ARBA00022679"/>
    </source>
</evidence>
<dbReference type="GO" id="GO:0016747">
    <property type="term" value="F:acyltransferase activity, transferring groups other than amino-acyl groups"/>
    <property type="evidence" value="ECO:0007669"/>
    <property type="project" value="InterPro"/>
</dbReference>
<keyword evidence="1 4" id="KW-0808">Transferase</keyword>
<gene>
    <name evidence="4" type="ORF">FM042_03890</name>
</gene>
<dbReference type="EMBL" id="VJWL01000001">
    <property type="protein sequence ID" value="TRW50002.1"/>
    <property type="molecule type" value="Genomic_DNA"/>
</dbReference>